<gene>
    <name evidence="1" type="ORF">EB796_022094</name>
</gene>
<evidence type="ECO:0000313" key="1">
    <source>
        <dbReference type="EMBL" id="KAF6019621.1"/>
    </source>
</evidence>
<dbReference type="PANTHER" id="PTHR13520:SF0">
    <property type="entry name" value="RAD50-INTERACTING PROTEIN 1"/>
    <property type="match status" value="1"/>
</dbReference>
<dbReference type="PROSITE" id="PS51386">
    <property type="entry name" value="RINT1_TIP20"/>
    <property type="match status" value="1"/>
</dbReference>
<dbReference type="OrthoDB" id="2189254at2759"/>
<accession>A0A7J7J1R5</accession>
<evidence type="ECO:0000313" key="2">
    <source>
        <dbReference type="Proteomes" id="UP000593567"/>
    </source>
</evidence>
<organism evidence="1 2">
    <name type="scientific">Bugula neritina</name>
    <name type="common">Brown bryozoan</name>
    <name type="synonym">Sertularia neritina</name>
    <dbReference type="NCBI Taxonomy" id="10212"/>
    <lineage>
        <taxon>Eukaryota</taxon>
        <taxon>Metazoa</taxon>
        <taxon>Spiralia</taxon>
        <taxon>Lophotrochozoa</taxon>
        <taxon>Bryozoa</taxon>
        <taxon>Gymnolaemata</taxon>
        <taxon>Cheilostomatida</taxon>
        <taxon>Flustrina</taxon>
        <taxon>Buguloidea</taxon>
        <taxon>Bugulidae</taxon>
        <taxon>Bugula</taxon>
    </lineage>
</organism>
<reference evidence="1" key="1">
    <citation type="submission" date="2020-06" db="EMBL/GenBank/DDBJ databases">
        <title>Draft genome of Bugula neritina, a colonial animal packing powerful symbionts and potential medicines.</title>
        <authorList>
            <person name="Rayko M."/>
        </authorList>
    </citation>
    <scope>NUCLEOTIDE SEQUENCE [LARGE SCALE GENOMIC DNA]</scope>
    <source>
        <strain evidence="1">Kwan_BN1</strain>
    </source>
</reference>
<dbReference type="GO" id="GO:0060628">
    <property type="term" value="P:regulation of ER to Golgi vesicle-mediated transport"/>
    <property type="evidence" value="ECO:0007669"/>
    <property type="project" value="TreeGrafter"/>
</dbReference>
<dbReference type="GO" id="GO:0006890">
    <property type="term" value="P:retrograde vesicle-mediated transport, Golgi to endoplasmic reticulum"/>
    <property type="evidence" value="ECO:0007669"/>
    <property type="project" value="InterPro"/>
</dbReference>
<sequence length="420" mass="48446">MLVEPLKKRFQYHFYGNKPTNNIEKPEWFFTQLLTWAKAHADCITTVIQPALWDAGYDFVNGHIEFLRSLHTIAMEKLITCVPDIMYDEHLYSHLIRETLSFHSDMCTAHDYPPDEPTCLHILTAEETFKKWIIIEKKFAQEKMDTITSSPTAWTSQFNAELEDDDQFKAVEVRLVQLRKEFSTTSAPYLAILNTSHYIVSFLKEWTERPFFIKLQYQARLLSLDNSQLSTLLPTLLSRDASYQLPSSINVDDIDDLECTLFNTSIANISSLEDEMLKSLAHHVTTDLKAKLRTYADNSQSMYVLDILVFYTVIAENHFSEGGVVQFKFDMTRNLFPVVGRYTSKPENFLKMVKESCHLLSMQLGDALLLKSALADSLHSLNSKTPQDPIATIQEQNVFKLDPEEAELVLSRRTDLLRNY</sequence>
<keyword evidence="2" id="KW-1185">Reference proteome</keyword>
<name>A0A7J7J1R5_BUGNE</name>
<comment type="caution">
    <text evidence="1">The sequence shown here is derived from an EMBL/GenBank/DDBJ whole genome shotgun (WGS) entry which is preliminary data.</text>
</comment>
<dbReference type="PANTHER" id="PTHR13520">
    <property type="entry name" value="RAD50-INTERACTING PROTEIN 1 RINT-1"/>
    <property type="match status" value="1"/>
</dbReference>
<protein>
    <submittedName>
        <fullName evidence="1">RINT1</fullName>
    </submittedName>
</protein>
<dbReference type="GO" id="GO:0006888">
    <property type="term" value="P:endoplasmic reticulum to Golgi vesicle-mediated transport"/>
    <property type="evidence" value="ECO:0007669"/>
    <property type="project" value="InterPro"/>
</dbReference>
<dbReference type="GO" id="GO:0070939">
    <property type="term" value="C:Dsl1/NZR complex"/>
    <property type="evidence" value="ECO:0007669"/>
    <property type="project" value="InterPro"/>
</dbReference>
<dbReference type="EMBL" id="VXIV02003218">
    <property type="protein sequence ID" value="KAF6019621.1"/>
    <property type="molecule type" value="Genomic_DNA"/>
</dbReference>
<dbReference type="InterPro" id="IPR007528">
    <property type="entry name" value="RINT1_Tip20"/>
</dbReference>
<proteinExistence type="predicted"/>
<dbReference type="AlphaFoldDB" id="A0A7J7J1R5"/>
<dbReference type="Pfam" id="PF04437">
    <property type="entry name" value="RINT1_TIP1"/>
    <property type="match status" value="3"/>
</dbReference>
<dbReference type="Proteomes" id="UP000593567">
    <property type="component" value="Unassembled WGS sequence"/>
</dbReference>